<dbReference type="AlphaFoldDB" id="A0A2T6C763"/>
<proteinExistence type="predicted"/>
<protein>
    <submittedName>
        <fullName evidence="1">Uncharacterized protein</fullName>
    </submittedName>
</protein>
<evidence type="ECO:0000313" key="2">
    <source>
        <dbReference type="Proteomes" id="UP000244090"/>
    </source>
</evidence>
<sequence>MLCDENTILEQSNATHMLKSVIISIFLCISTITFAQEVSGKVLLEKAIQYHDPNGNWETFNDTLHITMKTPKNPDRVSIIHINLPDEYFSVKATRGEKTTEYTIAKDRCAIAFNGNSNLSEEIKKENNLSCERAHLYKNYYTYLYGLPMKLKDEGTLIDPKVQRKTFKGKEYIVLKVTYNESVGKDTWYFYFNPKTYAMEVYQFFKDESKNDGEYILLTDEKVINGIKMPKNRAWYYNKDDGYLGTDILN</sequence>
<accession>A0A2T6C763</accession>
<comment type="caution">
    <text evidence="1">The sequence shown here is derived from an EMBL/GenBank/DDBJ whole genome shotgun (WGS) entry which is preliminary data.</text>
</comment>
<dbReference type="EMBL" id="QBKT01000001">
    <property type="protein sequence ID" value="PTX64154.1"/>
    <property type="molecule type" value="Genomic_DNA"/>
</dbReference>
<gene>
    <name evidence="1" type="ORF">C8N46_101765</name>
</gene>
<dbReference type="Proteomes" id="UP000244090">
    <property type="component" value="Unassembled WGS sequence"/>
</dbReference>
<dbReference type="RefSeq" id="WP_394340237.1">
    <property type="nucleotide sequence ID" value="NZ_QBKT01000001.1"/>
</dbReference>
<evidence type="ECO:0000313" key="1">
    <source>
        <dbReference type="EMBL" id="PTX64154.1"/>
    </source>
</evidence>
<dbReference type="Pfam" id="PF20113">
    <property type="entry name" value="DUF6503"/>
    <property type="match status" value="1"/>
</dbReference>
<reference evidence="1 2" key="1">
    <citation type="submission" date="2018-04" db="EMBL/GenBank/DDBJ databases">
        <title>Genomic Encyclopedia of Archaeal and Bacterial Type Strains, Phase II (KMG-II): from individual species to whole genera.</title>
        <authorList>
            <person name="Goeker M."/>
        </authorList>
    </citation>
    <scope>NUCLEOTIDE SEQUENCE [LARGE SCALE GENOMIC DNA]</scope>
    <source>
        <strain evidence="1 2">DSM 25731</strain>
    </source>
</reference>
<name>A0A2T6C763_9FLAO</name>
<dbReference type="InterPro" id="IPR045444">
    <property type="entry name" value="DUF6503"/>
</dbReference>
<keyword evidence="2" id="KW-1185">Reference proteome</keyword>
<organism evidence="1 2">
    <name type="scientific">Kordia periserrulae</name>
    <dbReference type="NCBI Taxonomy" id="701523"/>
    <lineage>
        <taxon>Bacteria</taxon>
        <taxon>Pseudomonadati</taxon>
        <taxon>Bacteroidota</taxon>
        <taxon>Flavobacteriia</taxon>
        <taxon>Flavobacteriales</taxon>
        <taxon>Flavobacteriaceae</taxon>
        <taxon>Kordia</taxon>
    </lineage>
</organism>